<name>A0A6A4HTB8_9AGAR</name>
<feature type="compositionally biased region" description="Polar residues" evidence="1">
    <location>
        <begin position="1"/>
        <end position="12"/>
    </location>
</feature>
<proteinExistence type="predicted"/>
<accession>A0A6A4HTB8</accession>
<evidence type="ECO:0000313" key="3">
    <source>
        <dbReference type="Proteomes" id="UP000799118"/>
    </source>
</evidence>
<keyword evidence="3" id="KW-1185">Reference proteome</keyword>
<feature type="compositionally biased region" description="Low complexity" evidence="1">
    <location>
        <begin position="95"/>
        <end position="114"/>
    </location>
</feature>
<gene>
    <name evidence="2" type="ORF">BT96DRAFT_919113</name>
</gene>
<evidence type="ECO:0000313" key="2">
    <source>
        <dbReference type="EMBL" id="KAE9400970.1"/>
    </source>
</evidence>
<feature type="compositionally biased region" description="Low complexity" evidence="1">
    <location>
        <begin position="38"/>
        <end position="48"/>
    </location>
</feature>
<organism evidence="2 3">
    <name type="scientific">Gymnopus androsaceus JB14</name>
    <dbReference type="NCBI Taxonomy" id="1447944"/>
    <lineage>
        <taxon>Eukaryota</taxon>
        <taxon>Fungi</taxon>
        <taxon>Dikarya</taxon>
        <taxon>Basidiomycota</taxon>
        <taxon>Agaricomycotina</taxon>
        <taxon>Agaricomycetes</taxon>
        <taxon>Agaricomycetidae</taxon>
        <taxon>Agaricales</taxon>
        <taxon>Marasmiineae</taxon>
        <taxon>Omphalotaceae</taxon>
        <taxon>Gymnopus</taxon>
    </lineage>
</organism>
<dbReference type="Proteomes" id="UP000799118">
    <property type="component" value="Unassembled WGS sequence"/>
</dbReference>
<sequence length="191" mass="19801">MKTSWGQQAHTSISREEQQTDLVAEVSNLPLSLPPTTTPTLGQITPPTNSNNISIAVGDGQGEETIPAQPTSQGGSSTALPGSLINNDIAAADASPGQTGPGTLSSPSTETSSPAQPMSQEAPSASLSHTRVGTLSLNTVGNDVNNTTVHDHSRHTGNGNTIIFNIENVNFWVSSFRCTSKQGHCYLPNGP</sequence>
<feature type="region of interest" description="Disordered" evidence="1">
    <location>
        <begin position="1"/>
        <end position="129"/>
    </location>
</feature>
<dbReference type="EMBL" id="ML769451">
    <property type="protein sequence ID" value="KAE9400970.1"/>
    <property type="molecule type" value="Genomic_DNA"/>
</dbReference>
<evidence type="ECO:0000256" key="1">
    <source>
        <dbReference type="SAM" id="MobiDB-lite"/>
    </source>
</evidence>
<reference evidence="2" key="1">
    <citation type="journal article" date="2019" name="Environ. Microbiol.">
        <title>Fungal ecological strategies reflected in gene transcription - a case study of two litter decomposers.</title>
        <authorList>
            <person name="Barbi F."/>
            <person name="Kohler A."/>
            <person name="Barry K."/>
            <person name="Baskaran P."/>
            <person name="Daum C."/>
            <person name="Fauchery L."/>
            <person name="Ihrmark K."/>
            <person name="Kuo A."/>
            <person name="LaButti K."/>
            <person name="Lipzen A."/>
            <person name="Morin E."/>
            <person name="Grigoriev I.V."/>
            <person name="Henrissat B."/>
            <person name="Lindahl B."/>
            <person name="Martin F."/>
        </authorList>
    </citation>
    <scope>NUCLEOTIDE SEQUENCE</scope>
    <source>
        <strain evidence="2">JB14</strain>
    </source>
</reference>
<feature type="compositionally biased region" description="Polar residues" evidence="1">
    <location>
        <begin position="115"/>
        <end position="129"/>
    </location>
</feature>
<dbReference type="AlphaFoldDB" id="A0A6A4HTB8"/>
<protein>
    <submittedName>
        <fullName evidence="2">Uncharacterized protein</fullName>
    </submittedName>
</protein>
<feature type="compositionally biased region" description="Polar residues" evidence="1">
    <location>
        <begin position="68"/>
        <end position="86"/>
    </location>
</feature>